<sequence length="220" mass="23781">MTLNLIGNDPLSLTIAFFTISIMKNTKLNLVHFISALSFSLLILSVSAQKTNLIDAGAILVIQASFKGLNSTLADPCLPTPLSWVTCNSDAVPRIIALNCGNKDLIGVFVDFSVMDALEIIDFSNNHLTQDFPDFLAEFPKLKELNLADNNLFGTVPTSLQKNKDLKLKLSGNKGLCYSDEAVCGPIELAKGVNAGSRINSLESIIGTVISALVMFWFIV</sequence>
<dbReference type="PANTHER" id="PTHR45631">
    <property type="entry name" value="OS07G0107800 PROTEIN-RELATED"/>
    <property type="match status" value="1"/>
</dbReference>
<dbReference type="PANTHER" id="PTHR45631:SF44">
    <property type="entry name" value="CARBOHYDRATE-BINDING PROTEIN OF THE ER PROTEIN"/>
    <property type="match status" value="1"/>
</dbReference>
<dbReference type="STRING" id="3469.A0A4Y7KTL2"/>
<dbReference type="Pfam" id="PF12799">
    <property type="entry name" value="LRR_4"/>
    <property type="match status" value="1"/>
</dbReference>
<evidence type="ECO:0000313" key="4">
    <source>
        <dbReference type="Proteomes" id="UP000316621"/>
    </source>
</evidence>
<dbReference type="SUPFAM" id="SSF52058">
    <property type="entry name" value="L domain-like"/>
    <property type="match status" value="1"/>
</dbReference>
<dbReference type="Proteomes" id="UP000316621">
    <property type="component" value="Chromosome 9"/>
</dbReference>
<keyword evidence="4" id="KW-1185">Reference proteome</keyword>
<protein>
    <recommendedName>
        <fullName evidence="5">Leucine-rich repeat-containing N-terminal plant-type domain-containing protein</fullName>
    </recommendedName>
</protein>
<dbReference type="InterPro" id="IPR025875">
    <property type="entry name" value="Leu-rich_rpt_4"/>
</dbReference>
<name>A0A4Y7KTL2_PAPSO</name>
<evidence type="ECO:0000313" key="3">
    <source>
        <dbReference type="EMBL" id="RZC76196.1"/>
    </source>
</evidence>
<dbReference type="Gene3D" id="3.80.10.10">
    <property type="entry name" value="Ribonuclease Inhibitor"/>
    <property type="match status" value="1"/>
</dbReference>
<dbReference type="Gramene" id="RZC76196">
    <property type="protein sequence ID" value="RZC76196"/>
    <property type="gene ID" value="C5167_001176"/>
</dbReference>
<dbReference type="AlphaFoldDB" id="A0A4Y7KTL2"/>
<accession>A0A4Y7KTL2</accession>
<organism evidence="3 4">
    <name type="scientific">Papaver somniferum</name>
    <name type="common">Opium poppy</name>
    <dbReference type="NCBI Taxonomy" id="3469"/>
    <lineage>
        <taxon>Eukaryota</taxon>
        <taxon>Viridiplantae</taxon>
        <taxon>Streptophyta</taxon>
        <taxon>Embryophyta</taxon>
        <taxon>Tracheophyta</taxon>
        <taxon>Spermatophyta</taxon>
        <taxon>Magnoliopsida</taxon>
        <taxon>Ranunculales</taxon>
        <taxon>Papaveraceae</taxon>
        <taxon>Papaveroideae</taxon>
        <taxon>Papaver</taxon>
    </lineage>
</organism>
<evidence type="ECO:0008006" key="5">
    <source>
        <dbReference type="Google" id="ProtNLM"/>
    </source>
</evidence>
<keyword evidence="1" id="KW-0433">Leucine-rich repeat</keyword>
<evidence type="ECO:0000256" key="1">
    <source>
        <dbReference type="ARBA" id="ARBA00022614"/>
    </source>
</evidence>
<dbReference type="EMBL" id="CM010723">
    <property type="protein sequence ID" value="RZC76196.1"/>
    <property type="molecule type" value="Genomic_DNA"/>
</dbReference>
<proteinExistence type="predicted"/>
<keyword evidence="2" id="KW-0677">Repeat</keyword>
<dbReference type="InterPro" id="IPR032675">
    <property type="entry name" value="LRR_dom_sf"/>
</dbReference>
<reference evidence="3 4" key="1">
    <citation type="journal article" date="2018" name="Science">
        <title>The opium poppy genome and morphinan production.</title>
        <authorList>
            <person name="Guo L."/>
            <person name="Winzer T."/>
            <person name="Yang X."/>
            <person name="Li Y."/>
            <person name="Ning Z."/>
            <person name="He Z."/>
            <person name="Teodor R."/>
            <person name="Lu Y."/>
            <person name="Bowser T.A."/>
            <person name="Graham I.A."/>
            <person name="Ye K."/>
        </authorList>
    </citation>
    <scope>NUCLEOTIDE SEQUENCE [LARGE SCALE GENOMIC DNA]</scope>
    <source>
        <strain evidence="4">cv. HN1</strain>
        <tissue evidence="3">Leaves</tissue>
    </source>
</reference>
<evidence type="ECO:0000256" key="2">
    <source>
        <dbReference type="ARBA" id="ARBA00022737"/>
    </source>
</evidence>
<gene>
    <name evidence="3" type="ORF">C5167_001176</name>
</gene>